<dbReference type="Pfam" id="PF01177">
    <property type="entry name" value="Asp_Glu_race"/>
    <property type="match status" value="1"/>
</dbReference>
<dbReference type="STRING" id="1121105.GCA_000421665_00076"/>
<comment type="caution">
    <text evidence="1">The sequence shown here is derived from an EMBL/GenBank/DDBJ whole genome shotgun (WGS) entry which is preliminary data.</text>
</comment>
<dbReference type="Gene3D" id="3.40.50.1860">
    <property type="match status" value="1"/>
</dbReference>
<sequence>MEMINVSIAVMAGTPTDTEMGVNLIKASSLSSQQIIPVSISKNPREQTLFQTRSYDERHAAIKKIVNVLKKKNVSYLFVYCNSLSSAIDFELLADTLNIPIVTPFMIYKDIAHHYQKVGVLTANAQGSAGIEKVMVHSNPKISVLTVANISWVEAVEKKLEPPKIILRYGLLETIAFFENNRTEAIIIGCTHFPYFLADYQKYTELPCIDAGEAMIETMIEYFKTTDKH</sequence>
<gene>
    <name evidence="1" type="ORF">DIW15_01480</name>
</gene>
<evidence type="ECO:0000313" key="2">
    <source>
        <dbReference type="Proteomes" id="UP000262195"/>
    </source>
</evidence>
<dbReference type="Proteomes" id="UP000262195">
    <property type="component" value="Unassembled WGS sequence"/>
</dbReference>
<name>A0A3D4S3G0_9ENTE</name>
<accession>A0A3D4S3G0</accession>
<reference evidence="1 2" key="1">
    <citation type="journal article" date="2018" name="Nat. Biotechnol.">
        <title>A standardized bacterial taxonomy based on genome phylogeny substantially revises the tree of life.</title>
        <authorList>
            <person name="Parks D.H."/>
            <person name="Chuvochina M."/>
            <person name="Waite D.W."/>
            <person name="Rinke C."/>
            <person name="Skarshewski A."/>
            <person name="Chaumeil P.A."/>
            <person name="Hugenholtz P."/>
        </authorList>
    </citation>
    <scope>NUCLEOTIDE SEQUENCE [LARGE SCALE GENOMIC DNA]</scope>
    <source>
        <strain evidence="1">UBA11306</strain>
    </source>
</reference>
<protein>
    <submittedName>
        <fullName evidence="1">Glutamate racemase</fullName>
    </submittedName>
</protein>
<proteinExistence type="predicted"/>
<dbReference type="InterPro" id="IPR001920">
    <property type="entry name" value="Asp/Glu_race"/>
</dbReference>
<dbReference type="InterPro" id="IPR015942">
    <property type="entry name" value="Asp/Glu/hydantoin_racemase"/>
</dbReference>
<evidence type="ECO:0000313" key="1">
    <source>
        <dbReference type="EMBL" id="HCS93364.1"/>
    </source>
</evidence>
<dbReference type="SUPFAM" id="SSF53681">
    <property type="entry name" value="Aspartate/glutamate racemase"/>
    <property type="match status" value="1"/>
</dbReference>
<organism evidence="1 2">
    <name type="scientific">Bavariicoccus seileri</name>
    <dbReference type="NCBI Taxonomy" id="549685"/>
    <lineage>
        <taxon>Bacteria</taxon>
        <taxon>Bacillati</taxon>
        <taxon>Bacillota</taxon>
        <taxon>Bacilli</taxon>
        <taxon>Lactobacillales</taxon>
        <taxon>Enterococcaceae</taxon>
        <taxon>Bavariicoccus</taxon>
    </lineage>
</organism>
<dbReference type="GO" id="GO:0047661">
    <property type="term" value="F:amino-acid racemase activity"/>
    <property type="evidence" value="ECO:0007669"/>
    <property type="project" value="InterPro"/>
</dbReference>
<dbReference type="EMBL" id="DQHO01000013">
    <property type="protein sequence ID" value="HCS93364.1"/>
    <property type="molecule type" value="Genomic_DNA"/>
</dbReference>
<dbReference type="AlphaFoldDB" id="A0A3D4S3G0"/>